<keyword evidence="1" id="KW-1133">Transmembrane helix</keyword>
<feature type="domain" description="GGDEF" evidence="2">
    <location>
        <begin position="392"/>
        <end position="524"/>
    </location>
</feature>
<dbReference type="AlphaFoldDB" id="A0A1M7PB47"/>
<protein>
    <submittedName>
        <fullName evidence="3">Diguanylate cyclase (GGDEF) domain-containing protein</fullName>
    </submittedName>
</protein>
<evidence type="ECO:0000256" key="1">
    <source>
        <dbReference type="SAM" id="Phobius"/>
    </source>
</evidence>
<organism evidence="3 4">
    <name type="scientific">Cryptosporangium aurantiacum</name>
    <dbReference type="NCBI Taxonomy" id="134849"/>
    <lineage>
        <taxon>Bacteria</taxon>
        <taxon>Bacillati</taxon>
        <taxon>Actinomycetota</taxon>
        <taxon>Actinomycetes</taxon>
        <taxon>Cryptosporangiales</taxon>
        <taxon>Cryptosporangiaceae</taxon>
        <taxon>Cryptosporangium</taxon>
    </lineage>
</organism>
<dbReference type="InterPro" id="IPR043128">
    <property type="entry name" value="Rev_trsase/Diguanyl_cyclase"/>
</dbReference>
<evidence type="ECO:0000259" key="2">
    <source>
        <dbReference type="PROSITE" id="PS50887"/>
    </source>
</evidence>
<dbReference type="CDD" id="cd01949">
    <property type="entry name" value="GGDEF"/>
    <property type="match status" value="1"/>
</dbReference>
<dbReference type="Pfam" id="PF00990">
    <property type="entry name" value="GGDEF"/>
    <property type="match status" value="1"/>
</dbReference>
<dbReference type="GO" id="GO:0052621">
    <property type="term" value="F:diguanylate cyclase activity"/>
    <property type="evidence" value="ECO:0007669"/>
    <property type="project" value="TreeGrafter"/>
</dbReference>
<dbReference type="EMBL" id="FRCS01000003">
    <property type="protein sequence ID" value="SHN14102.1"/>
    <property type="molecule type" value="Genomic_DNA"/>
</dbReference>
<dbReference type="Gene3D" id="3.30.70.270">
    <property type="match status" value="1"/>
</dbReference>
<dbReference type="STRING" id="134849.SAMN05443668_103153"/>
<feature type="transmembrane region" description="Helical" evidence="1">
    <location>
        <begin position="142"/>
        <end position="163"/>
    </location>
</feature>
<dbReference type="GO" id="GO:1902201">
    <property type="term" value="P:negative regulation of bacterial-type flagellum-dependent cell motility"/>
    <property type="evidence" value="ECO:0007669"/>
    <property type="project" value="TreeGrafter"/>
</dbReference>
<dbReference type="Gene3D" id="3.30.450.20">
    <property type="entry name" value="PAS domain"/>
    <property type="match status" value="1"/>
</dbReference>
<keyword evidence="1" id="KW-0812">Transmembrane</keyword>
<name>A0A1M7PB47_9ACTN</name>
<dbReference type="InterPro" id="IPR050469">
    <property type="entry name" value="Diguanylate_Cyclase"/>
</dbReference>
<gene>
    <name evidence="3" type="ORF">SAMN05443668_103153</name>
</gene>
<dbReference type="PANTHER" id="PTHR45138">
    <property type="entry name" value="REGULATORY COMPONENTS OF SENSORY TRANSDUCTION SYSTEM"/>
    <property type="match status" value="1"/>
</dbReference>
<accession>A0A1M7PB47</accession>
<feature type="transmembrane region" description="Helical" evidence="1">
    <location>
        <begin position="175"/>
        <end position="192"/>
    </location>
</feature>
<dbReference type="PANTHER" id="PTHR45138:SF24">
    <property type="entry name" value="DIGUANYLATE CYCLASE DGCC-RELATED"/>
    <property type="match status" value="1"/>
</dbReference>
<evidence type="ECO:0000313" key="4">
    <source>
        <dbReference type="Proteomes" id="UP000184440"/>
    </source>
</evidence>
<dbReference type="SMART" id="SM00267">
    <property type="entry name" value="GGDEF"/>
    <property type="match status" value="1"/>
</dbReference>
<dbReference type="InterPro" id="IPR031621">
    <property type="entry name" value="HisKA_7TM"/>
</dbReference>
<evidence type="ECO:0000313" key="3">
    <source>
        <dbReference type="EMBL" id="SHN14102.1"/>
    </source>
</evidence>
<feature type="transmembrane region" description="Helical" evidence="1">
    <location>
        <begin position="65"/>
        <end position="88"/>
    </location>
</feature>
<dbReference type="SUPFAM" id="SSF55073">
    <property type="entry name" value="Nucleotide cyclase"/>
    <property type="match status" value="1"/>
</dbReference>
<dbReference type="InterPro" id="IPR029787">
    <property type="entry name" value="Nucleotide_cyclase"/>
</dbReference>
<sequence>MWPQLMTLAYGVCASIGAHTVVAAWHVHARRTGALPLAGLAAGIGLWAVLACASTLTTDVTTLRVLAIAGILPQGALIASYAVLVWTIGNPSWPTRRRIVLLSIEPVVSTALAATDGWHHQFFGEVALNPLGVWVVQLGPLYWAHLLFLYFLTIWSTLHFGLADPAAPQKKNRQLGWMLAIALPPIVVNLLALEVFALGVELTLIGMASTVVVLRIALDRHSFDLLPVAREQVIDELSDSFCIVDRAGYVRDFNRAARRLLPHLSPGLAGRHDVRIEDFGLGVQPDPEHDTTWLVEDATVLGIDLEIRLIVLRDPAGSCVGWAMVSRDVTTANRQQRSLETANVRLRTQLDTIEALRAELAEQAVRDPLTGLHNRRYLTDALTMRSAGAAGEPVCLALVDIDHFKRVNDTYGHAVGDDVLVGVARELAEGQPPSVVVARNGGEEFVLVFPGATAEEGRTRVEALRERVAAHRFAADDVTLQVTFSAGIAASDGHFDAEALLEGADRALYRAKDGGRNRTETASAAELVHAV</sequence>
<dbReference type="Pfam" id="PF16927">
    <property type="entry name" value="HisKA_7TM"/>
    <property type="match status" value="1"/>
</dbReference>
<dbReference type="FunFam" id="3.30.70.270:FF:000001">
    <property type="entry name" value="Diguanylate cyclase domain protein"/>
    <property type="match status" value="1"/>
</dbReference>
<feature type="transmembrane region" description="Helical" evidence="1">
    <location>
        <begin position="33"/>
        <end position="53"/>
    </location>
</feature>
<proteinExistence type="predicted"/>
<dbReference type="GO" id="GO:0005886">
    <property type="term" value="C:plasma membrane"/>
    <property type="evidence" value="ECO:0007669"/>
    <property type="project" value="TreeGrafter"/>
</dbReference>
<dbReference type="GO" id="GO:0043709">
    <property type="term" value="P:cell adhesion involved in single-species biofilm formation"/>
    <property type="evidence" value="ECO:0007669"/>
    <property type="project" value="TreeGrafter"/>
</dbReference>
<dbReference type="OrthoDB" id="23692at2"/>
<keyword evidence="4" id="KW-1185">Reference proteome</keyword>
<dbReference type="NCBIfam" id="TIGR00254">
    <property type="entry name" value="GGDEF"/>
    <property type="match status" value="1"/>
</dbReference>
<reference evidence="3 4" key="1">
    <citation type="submission" date="2016-11" db="EMBL/GenBank/DDBJ databases">
        <authorList>
            <person name="Jaros S."/>
            <person name="Januszkiewicz K."/>
            <person name="Wedrychowicz H."/>
        </authorList>
    </citation>
    <scope>NUCLEOTIDE SEQUENCE [LARGE SCALE GENOMIC DNA]</scope>
    <source>
        <strain evidence="3 4">DSM 46144</strain>
    </source>
</reference>
<keyword evidence="1" id="KW-0472">Membrane</keyword>
<dbReference type="Proteomes" id="UP000184440">
    <property type="component" value="Unassembled WGS sequence"/>
</dbReference>
<dbReference type="PROSITE" id="PS50887">
    <property type="entry name" value="GGDEF"/>
    <property type="match status" value="1"/>
</dbReference>
<dbReference type="InterPro" id="IPR000160">
    <property type="entry name" value="GGDEF_dom"/>
</dbReference>